<feature type="coiled-coil region" evidence="9">
    <location>
        <begin position="713"/>
        <end position="773"/>
    </location>
</feature>
<evidence type="ECO:0000256" key="6">
    <source>
        <dbReference type="ARBA" id="ARBA00023034"/>
    </source>
</evidence>
<dbReference type="InterPro" id="IPR024603">
    <property type="entry name" value="COG_complex_COG2_C"/>
</dbReference>
<evidence type="ECO:0000256" key="2">
    <source>
        <dbReference type="ARBA" id="ARBA00007603"/>
    </source>
</evidence>
<gene>
    <name evidence="13" type="ORF">PRELSG_0927900</name>
</gene>
<reference evidence="13 14" key="1">
    <citation type="submission" date="2015-04" db="EMBL/GenBank/DDBJ databases">
        <authorList>
            <consortium name="Pathogen Informatics"/>
        </authorList>
    </citation>
    <scope>NUCLEOTIDE SEQUENCE [LARGE SCALE GENOMIC DNA]</scope>
    <source>
        <strain evidence="13 14">SGS1</strain>
    </source>
</reference>
<dbReference type="Pfam" id="PF06148">
    <property type="entry name" value="COG2_N"/>
    <property type="match status" value="1"/>
</dbReference>
<evidence type="ECO:0000256" key="5">
    <source>
        <dbReference type="ARBA" id="ARBA00022927"/>
    </source>
</evidence>
<name>A0A1J1H9R4_PLARL</name>
<evidence type="ECO:0000259" key="12">
    <source>
        <dbReference type="Pfam" id="PF12022"/>
    </source>
</evidence>
<dbReference type="Proteomes" id="UP000220158">
    <property type="component" value="Chromosome 9"/>
</dbReference>
<proteinExistence type="inferred from homology"/>
<sequence>MKDDIFLNKAELLKSENIMKVMKDPMEFVIEANKYKTIFEIKNDLELMKNIIHNDIIKILNRNSEEFMSLPSNLNIIENAIPILEKEVKISKNFVKKLLSEINTINDNTHQILIDKINIYYIKNILNNNIEIEQLLNKIQKEIGRYEKSENYIFLVDIQNKFNLSSDDITNSIIEDLCKNNSYILYHLSQRIINLSKGIWKIKAMLYNNYKRINKISNSLEDFNNLIIKYGISAKCDNEIIELTKNYSYERFNNNLKCIINQLKKWINQLSYIFLKIMKNNFLKNICENFILNQSMNYILNTCYILNYFDVFVIQFHEIYINDIEHKDFESYDGFLLYLKKNILENKNVIEICERIDEIDENISFCTIGIVEKILGIIKSKFPDIFLLKYCDIFIENYVKTSNFLNEIKKERRTYEQYVLNDKINEFLKNFETEAYTQYILNVLENKINENYKNIILFDKKYIFDNNFYWLKETINLIKIFKILFTSKYYISNCLFNYLSFIFKHFKNYICNIETFLSFLEENSNIKIGHIDKTKFNWSPTLSYNSIGFFLSDFLSLRKIFKTNYKIKSFIRNNKFIVPKNIGDVPNWIFTKILSNYYNFYYDHFNSSYISNLISSSENEENINDILKEKTNFSDISNYMNDYFNLDCDKIKFIKNDKDNLLMKNDKMENSELNQEIKNRNEPLDENEKEKNNVNNPIYNEDKENKNINTNMNNNENKNINNFKNVIDQEAKENDELKFKEKKTTFKIGKDNKNFLKEKKKEMKLNLHIYQRNNTKKIIHDINCINGFLKTMSEILINTQKSFEEVFINKMFEICSSFLVYLHSLIAMYKMTNKPVPKKPSEQVDKIILPLISFKDFYQDIIADIIIEEIITKIVDKISDHYLQEIKNIINVKISEQNEKIIKLNLTDSLKENDILDDEKIQRQIFLDVCHYEKICDNHFNINKNTNTSMNTLLNHFALKN</sequence>
<dbReference type="InterPro" id="IPR009316">
    <property type="entry name" value="COG2"/>
</dbReference>
<dbReference type="OMA" id="NNFYWLK"/>
<evidence type="ECO:0000256" key="8">
    <source>
        <dbReference type="ARBA" id="ARBA00031344"/>
    </source>
</evidence>
<evidence type="ECO:0000256" key="1">
    <source>
        <dbReference type="ARBA" id="ARBA00004395"/>
    </source>
</evidence>
<feature type="compositionally biased region" description="Basic and acidic residues" evidence="10">
    <location>
        <begin position="676"/>
        <end position="692"/>
    </location>
</feature>
<dbReference type="GO" id="GO:0017119">
    <property type="term" value="C:Golgi transport complex"/>
    <property type="evidence" value="ECO:0007669"/>
    <property type="project" value="TreeGrafter"/>
</dbReference>
<dbReference type="KEGG" id="prel:PRELSG_0927900"/>
<evidence type="ECO:0000313" key="14">
    <source>
        <dbReference type="Proteomes" id="UP000220158"/>
    </source>
</evidence>
<protein>
    <recommendedName>
        <fullName evidence="3">Conserved oligomeric Golgi complex subunit 2</fullName>
    </recommendedName>
    <alternativeName>
        <fullName evidence="8">Component of oligomeric Golgi complex 2</fullName>
    </alternativeName>
</protein>
<evidence type="ECO:0000313" key="13">
    <source>
        <dbReference type="EMBL" id="CRH00176.1"/>
    </source>
</evidence>
<comment type="similarity">
    <text evidence="2">Belongs to the COG2 family.</text>
</comment>
<feature type="coiled-coil region" evidence="9">
    <location>
        <begin position="122"/>
        <end position="149"/>
    </location>
</feature>
<dbReference type="GO" id="GO:0015031">
    <property type="term" value="P:protein transport"/>
    <property type="evidence" value="ECO:0007669"/>
    <property type="project" value="UniProtKB-KW"/>
</dbReference>
<feature type="region of interest" description="Disordered" evidence="10">
    <location>
        <begin position="676"/>
        <end position="707"/>
    </location>
</feature>
<evidence type="ECO:0000256" key="10">
    <source>
        <dbReference type="SAM" id="MobiDB-lite"/>
    </source>
</evidence>
<evidence type="ECO:0000256" key="3">
    <source>
        <dbReference type="ARBA" id="ARBA00020977"/>
    </source>
</evidence>
<keyword evidence="7" id="KW-0472">Membrane</keyword>
<dbReference type="OrthoDB" id="332281at2759"/>
<dbReference type="GeneID" id="39736291"/>
<evidence type="ECO:0000256" key="9">
    <source>
        <dbReference type="SAM" id="Coils"/>
    </source>
</evidence>
<evidence type="ECO:0000256" key="4">
    <source>
        <dbReference type="ARBA" id="ARBA00022448"/>
    </source>
</evidence>
<keyword evidence="9" id="KW-0175">Coiled coil</keyword>
<feature type="domain" description="Conserved oligomeric Golgi complex subunit 2 N-terminal" evidence="11">
    <location>
        <begin position="24"/>
        <end position="80"/>
    </location>
</feature>
<dbReference type="AlphaFoldDB" id="A0A1J1H9R4"/>
<keyword evidence="4" id="KW-0813">Transport</keyword>
<keyword evidence="5" id="KW-0653">Protein transport</keyword>
<dbReference type="PANTHER" id="PTHR12961:SF0">
    <property type="entry name" value="CONSERVED OLIGOMERIC GOLGI COMPLEX SUBUNIT 2"/>
    <property type="match status" value="1"/>
</dbReference>
<comment type="subcellular location">
    <subcellularLocation>
        <location evidence="1">Golgi apparatus membrane</location>
        <topology evidence="1">Peripheral membrane protein</topology>
    </subcellularLocation>
</comment>
<keyword evidence="6" id="KW-0333">Golgi apparatus</keyword>
<evidence type="ECO:0000259" key="11">
    <source>
        <dbReference type="Pfam" id="PF06148"/>
    </source>
</evidence>
<dbReference type="VEuPathDB" id="PlasmoDB:PRELSG_0927900"/>
<dbReference type="GO" id="GO:0006891">
    <property type="term" value="P:intra-Golgi vesicle-mediated transport"/>
    <property type="evidence" value="ECO:0007669"/>
    <property type="project" value="TreeGrafter"/>
</dbReference>
<dbReference type="EMBL" id="LN835304">
    <property type="protein sequence ID" value="CRH00176.1"/>
    <property type="molecule type" value="Genomic_DNA"/>
</dbReference>
<dbReference type="PANTHER" id="PTHR12961">
    <property type="entry name" value="CONSERVED OLIGOMERIC GOLGI COMPLEX COMPONENT 2"/>
    <property type="match status" value="1"/>
</dbReference>
<keyword evidence="14" id="KW-1185">Reference proteome</keyword>
<dbReference type="GO" id="GO:0007030">
    <property type="term" value="P:Golgi organization"/>
    <property type="evidence" value="ECO:0007669"/>
    <property type="project" value="InterPro"/>
</dbReference>
<dbReference type="Pfam" id="PF12022">
    <property type="entry name" value="COG2_C"/>
    <property type="match status" value="1"/>
</dbReference>
<accession>A0A1J1H9R4</accession>
<dbReference type="InterPro" id="IPR024602">
    <property type="entry name" value="COG_su2_N"/>
</dbReference>
<dbReference type="GO" id="GO:0000139">
    <property type="term" value="C:Golgi membrane"/>
    <property type="evidence" value="ECO:0007669"/>
    <property type="project" value="UniProtKB-SubCell"/>
</dbReference>
<evidence type="ECO:0000256" key="7">
    <source>
        <dbReference type="ARBA" id="ARBA00023136"/>
    </source>
</evidence>
<feature type="domain" description="COG complex component COG2 C-terminal" evidence="12">
    <location>
        <begin position="718"/>
        <end position="929"/>
    </location>
</feature>
<dbReference type="RefSeq" id="XP_028533181.1">
    <property type="nucleotide sequence ID" value="XM_028676720.1"/>
</dbReference>
<organism evidence="13 14">
    <name type="scientific">Plasmodium relictum</name>
    <dbReference type="NCBI Taxonomy" id="85471"/>
    <lineage>
        <taxon>Eukaryota</taxon>
        <taxon>Sar</taxon>
        <taxon>Alveolata</taxon>
        <taxon>Apicomplexa</taxon>
        <taxon>Aconoidasida</taxon>
        <taxon>Haemosporida</taxon>
        <taxon>Plasmodiidae</taxon>
        <taxon>Plasmodium</taxon>
        <taxon>Plasmodium (Haemamoeba)</taxon>
    </lineage>
</organism>